<keyword evidence="3" id="KW-1185">Reference proteome</keyword>
<dbReference type="Proteomes" id="UP001295684">
    <property type="component" value="Unassembled WGS sequence"/>
</dbReference>
<feature type="compositionally biased region" description="Polar residues" evidence="1">
    <location>
        <begin position="123"/>
        <end position="134"/>
    </location>
</feature>
<reference evidence="2" key="1">
    <citation type="submission" date="2023-07" db="EMBL/GenBank/DDBJ databases">
        <authorList>
            <consortium name="AG Swart"/>
            <person name="Singh M."/>
            <person name="Singh A."/>
            <person name="Seah K."/>
            <person name="Emmerich C."/>
        </authorList>
    </citation>
    <scope>NUCLEOTIDE SEQUENCE</scope>
    <source>
        <strain evidence="2">DP1</strain>
    </source>
</reference>
<evidence type="ECO:0000256" key="1">
    <source>
        <dbReference type="SAM" id="MobiDB-lite"/>
    </source>
</evidence>
<proteinExistence type="predicted"/>
<gene>
    <name evidence="2" type="ORF">ECRASSUSDP1_LOCUS24369</name>
</gene>
<evidence type="ECO:0000313" key="2">
    <source>
        <dbReference type="EMBL" id="CAI2382881.1"/>
    </source>
</evidence>
<evidence type="ECO:0000313" key="3">
    <source>
        <dbReference type="Proteomes" id="UP001295684"/>
    </source>
</evidence>
<comment type="caution">
    <text evidence="2">The sequence shown here is derived from an EMBL/GenBank/DDBJ whole genome shotgun (WGS) entry which is preliminary data.</text>
</comment>
<dbReference type="EMBL" id="CAMPGE010025089">
    <property type="protein sequence ID" value="CAI2382881.1"/>
    <property type="molecule type" value="Genomic_DNA"/>
</dbReference>
<protein>
    <submittedName>
        <fullName evidence="2">Uncharacterized protein</fullName>
    </submittedName>
</protein>
<name>A0AAD2D7X7_EUPCR</name>
<feature type="region of interest" description="Disordered" evidence="1">
    <location>
        <begin position="113"/>
        <end position="140"/>
    </location>
</feature>
<sequence>MNTSQDFLQNFNLDFYNLRQDNMWSGCDRDFNNKKDMNSLSIFQELDCSSFLPEAFEIELEKHSDKERSSQIGQDHDCISPLDPYADEDNLLFEYKDTQECTSSSKINSKSCKFADPPALSPPTDSENKSSPPVGNTRWGKQDDKRLFKILREMEVQHELSVSEILVGNNSFQNESEITLEDLCEKVGWISKPKKLLARIRTFWDKDFSFREVKVLKKILRKEFNYQNIDLERVNTYFPAKSLAKVANKVEELCQRFTQRRLSCY</sequence>
<accession>A0AAD2D7X7</accession>
<organism evidence="2 3">
    <name type="scientific">Euplotes crassus</name>
    <dbReference type="NCBI Taxonomy" id="5936"/>
    <lineage>
        <taxon>Eukaryota</taxon>
        <taxon>Sar</taxon>
        <taxon>Alveolata</taxon>
        <taxon>Ciliophora</taxon>
        <taxon>Intramacronucleata</taxon>
        <taxon>Spirotrichea</taxon>
        <taxon>Hypotrichia</taxon>
        <taxon>Euplotida</taxon>
        <taxon>Euplotidae</taxon>
        <taxon>Moneuplotes</taxon>
    </lineage>
</organism>
<dbReference type="AlphaFoldDB" id="A0AAD2D7X7"/>